<proteinExistence type="predicted"/>
<dbReference type="Proteomes" id="UP000681414">
    <property type="component" value="Unassembled WGS sequence"/>
</dbReference>
<evidence type="ECO:0000313" key="2">
    <source>
        <dbReference type="Proteomes" id="UP000681414"/>
    </source>
</evidence>
<dbReference type="AlphaFoldDB" id="A0A942TJA8"/>
<evidence type="ECO:0000313" key="1">
    <source>
        <dbReference type="EMBL" id="MBS4197092.1"/>
    </source>
</evidence>
<dbReference type="SUPFAM" id="SSF101386">
    <property type="entry name" value="all-alpha NTP pyrophosphatases"/>
    <property type="match status" value="1"/>
</dbReference>
<keyword evidence="2" id="KW-1185">Reference proteome</keyword>
<name>A0A942TJA8_9BACI</name>
<organism evidence="1 2">
    <name type="scientific">Lederbergia citri</name>
    <dbReference type="NCBI Taxonomy" id="2833580"/>
    <lineage>
        <taxon>Bacteria</taxon>
        <taxon>Bacillati</taxon>
        <taxon>Bacillota</taxon>
        <taxon>Bacilli</taxon>
        <taxon>Bacillales</taxon>
        <taxon>Bacillaceae</taxon>
        <taxon>Lederbergia</taxon>
    </lineage>
</organism>
<comment type="caution">
    <text evidence="1">The sequence shown here is derived from an EMBL/GenBank/DDBJ whole genome shotgun (WGS) entry which is preliminary data.</text>
</comment>
<accession>A0A942TJA8</accession>
<protein>
    <submittedName>
        <fullName evidence="1">Nucleoside triphosphate pyrophosphohydrolase</fullName>
    </submittedName>
</protein>
<dbReference type="CDD" id="cd11532">
    <property type="entry name" value="NTP-PPase_COG4997"/>
    <property type="match status" value="1"/>
</dbReference>
<sequence length="107" mass="12557">MPIYNKLVRDRIPEIIEERGKALKSRILDEHEFHNEIRKKLHEELKEYESANTNKYALEELADLLELIHAAASIHGADFSEIESLRQIKAEKRGSFNKRVFLIEVDD</sequence>
<dbReference type="RefSeq" id="WP_213126278.1">
    <property type="nucleotide sequence ID" value="NZ_JAGYPG010000003.1"/>
</dbReference>
<dbReference type="InterPro" id="IPR038735">
    <property type="entry name" value="MSMEG_1276-like_NTP-PPase_dom"/>
</dbReference>
<dbReference type="EMBL" id="JAGYPG010000003">
    <property type="protein sequence ID" value="MBS4197092.1"/>
    <property type="molecule type" value="Genomic_DNA"/>
</dbReference>
<reference evidence="1 2" key="1">
    <citation type="submission" date="2021-05" db="EMBL/GenBank/DDBJ databases">
        <title>Novel Bacillus species.</title>
        <authorList>
            <person name="Liu G."/>
        </authorList>
    </citation>
    <scope>NUCLEOTIDE SEQUENCE [LARGE SCALE GENOMIC DNA]</scope>
    <source>
        <strain evidence="2">FJAT-49780</strain>
    </source>
</reference>
<gene>
    <name evidence="1" type="ORF">KHA97_18730</name>
</gene>